<dbReference type="PIRSF" id="PIRSF006865">
    <property type="entry name" value="Prot_inh_ecotin"/>
    <property type="match status" value="1"/>
</dbReference>
<feature type="chain" id="PRO_5008980879" description="Ecotin" evidence="7">
    <location>
        <begin position="22"/>
        <end position="167"/>
    </location>
</feature>
<dbReference type="InterPro" id="IPR036198">
    <property type="entry name" value="Ecotin_sf"/>
</dbReference>
<reference evidence="8" key="2">
    <citation type="journal article" date="2014" name="Genome Biol. Evol.">
        <title>Settling down: the genome of Serratia symbiotica from the aphid Cinara tujafilina zooms in on the process of accommodation to a cooperative intracellular life.</title>
        <authorList>
            <person name="Manzano-Marin A."/>
            <person name="Latorre A."/>
        </authorList>
    </citation>
    <scope>NUCLEOTIDE SEQUENCE</scope>
    <source>
        <strain evidence="8">SCt-VLC</strain>
    </source>
</reference>
<comment type="function">
    <text evidence="7">General inhibitor of pancreatic serine proteases: inhibits chymotrypsin, trypsin, elastases, factor X, kallikrein as well as a variety of other proteases.</text>
</comment>
<feature type="signal peptide" evidence="7">
    <location>
        <begin position="1"/>
        <end position="21"/>
    </location>
</feature>
<dbReference type="NCBIfam" id="NF002987">
    <property type="entry name" value="PRK03719.1"/>
    <property type="match status" value="1"/>
</dbReference>
<evidence type="ECO:0000256" key="1">
    <source>
        <dbReference type="ARBA" id="ARBA00010558"/>
    </source>
</evidence>
<evidence type="ECO:0000256" key="3">
    <source>
        <dbReference type="ARBA" id="ARBA00022729"/>
    </source>
</evidence>
<dbReference type="CDD" id="cd00242">
    <property type="entry name" value="Ecotin"/>
    <property type="match status" value="1"/>
</dbReference>
<evidence type="ECO:0000256" key="5">
    <source>
        <dbReference type="ARBA" id="ARBA00022900"/>
    </source>
</evidence>
<comment type="similarity">
    <text evidence="1 7">Belongs to the protease inhibitor I11 (ecotin) family.</text>
</comment>
<keyword evidence="6 7" id="KW-1015">Disulfide bond</keyword>
<organism evidence="8">
    <name type="scientific">Serratia symbiotica SCt-VLC</name>
    <dbReference type="NCBI Taxonomy" id="1347341"/>
    <lineage>
        <taxon>Bacteria</taxon>
        <taxon>Pseudomonadati</taxon>
        <taxon>Pseudomonadota</taxon>
        <taxon>Gammaproteobacteria</taxon>
        <taxon>Enterobacterales</taxon>
        <taxon>Yersiniaceae</taxon>
        <taxon>Serratia</taxon>
        <taxon>Serratia symbiotica</taxon>
    </lineage>
</organism>
<evidence type="ECO:0000256" key="4">
    <source>
        <dbReference type="ARBA" id="ARBA00022764"/>
    </source>
</evidence>
<dbReference type="InterPro" id="IPR023084">
    <property type="entry name" value="Prot_inh_ecotin_gammaproteobac"/>
</dbReference>
<dbReference type="Gene3D" id="2.60.40.550">
    <property type="entry name" value="Ecotin"/>
    <property type="match status" value="1"/>
</dbReference>
<dbReference type="RefSeq" id="WP_061770418.1">
    <property type="nucleotide sequence ID" value="NZ_FR904234.1"/>
</dbReference>
<dbReference type="EMBL" id="FR904234">
    <property type="protein sequence ID" value="CDG48038.1"/>
    <property type="molecule type" value="Genomic_DNA"/>
</dbReference>
<dbReference type="InterPro" id="IPR027438">
    <property type="entry name" value="Ecotin_C"/>
</dbReference>
<dbReference type="SUPFAM" id="SSF49772">
    <property type="entry name" value="Ecotin, trypsin inhibitor"/>
    <property type="match status" value="1"/>
</dbReference>
<keyword evidence="3 7" id="KW-0732">Signal</keyword>
<proteinExistence type="inferred from homology"/>
<comment type="subcellular location">
    <subcellularLocation>
        <location evidence="7">Periplasm</location>
    </subcellularLocation>
</comment>
<evidence type="ECO:0000256" key="2">
    <source>
        <dbReference type="ARBA" id="ARBA00022690"/>
    </source>
</evidence>
<sequence length="167" mass="18606" precursor="true">MNKTSVIFSGLLMAVSVSALAAKDIDISKQPLEKIAPYPQAEKGMSRQVIFLPKQENEQNYQVELLIGKTLSVDCNRRLIGGTLESKTLPGWGYDYLVLEKLSAPVSTLMACPDHTKTKKFIAAMLGDDAMQRYNSRLPIVVYVPKDVEVKYRIWKAADTVSQAEPK</sequence>
<dbReference type="Pfam" id="PF03974">
    <property type="entry name" value="Ecotin"/>
    <property type="match status" value="1"/>
</dbReference>
<feature type="disulfide bond" evidence="7">
    <location>
        <begin position="75"/>
        <end position="112"/>
    </location>
</feature>
<protein>
    <recommendedName>
        <fullName evidence="7">Ecotin</fullName>
    </recommendedName>
</protein>
<gene>
    <name evidence="7 8" type="primary">eco</name>
    <name evidence="8" type="ORF">SCTVLC_1338</name>
</gene>
<keyword evidence="4 7" id="KW-0574">Periplasm</keyword>
<evidence type="ECO:0000256" key="6">
    <source>
        <dbReference type="ARBA" id="ARBA00023157"/>
    </source>
</evidence>
<feature type="site" description="Reactive bond" evidence="7">
    <location>
        <begin position="109"/>
        <end position="110"/>
    </location>
</feature>
<dbReference type="PANTHER" id="PTHR35890">
    <property type="match status" value="1"/>
</dbReference>
<evidence type="ECO:0000256" key="7">
    <source>
        <dbReference type="HAMAP-Rule" id="MF_00706"/>
    </source>
</evidence>
<keyword evidence="2 7" id="KW-0646">Protease inhibitor</keyword>
<accession>A0A068RDR1</accession>
<dbReference type="GO" id="GO:0042597">
    <property type="term" value="C:periplasmic space"/>
    <property type="evidence" value="ECO:0007669"/>
    <property type="project" value="UniProtKB-SubCell"/>
</dbReference>
<dbReference type="GO" id="GO:0004867">
    <property type="term" value="F:serine-type endopeptidase inhibitor activity"/>
    <property type="evidence" value="ECO:0007669"/>
    <property type="project" value="UniProtKB-UniRule"/>
</dbReference>
<dbReference type="AlphaFoldDB" id="A0A068RDR1"/>
<reference evidence="8" key="1">
    <citation type="submission" date="2013-06" db="EMBL/GenBank/DDBJ databases">
        <authorList>
            <person name="Mazano-Marin A."/>
        </authorList>
    </citation>
    <scope>NUCLEOTIDE SEQUENCE</scope>
    <source>
        <strain evidence="8">SCt-VLC</strain>
    </source>
</reference>
<dbReference type="HAMAP" id="MF_00706">
    <property type="entry name" value="Ecotin"/>
    <property type="match status" value="1"/>
</dbReference>
<dbReference type="PANTHER" id="PTHR35890:SF3">
    <property type="entry name" value="ECOTIN"/>
    <property type="match status" value="1"/>
</dbReference>
<dbReference type="Gene3D" id="4.10.1230.10">
    <property type="entry name" value="Ecotin, trypsin inhibitor"/>
    <property type="match status" value="1"/>
</dbReference>
<dbReference type="OrthoDB" id="997196at2"/>
<name>A0A068RDR1_9GAMM</name>
<dbReference type="InterPro" id="IPR005658">
    <property type="entry name" value="Prot_inh_ecotin"/>
</dbReference>
<evidence type="ECO:0000313" key="8">
    <source>
        <dbReference type="EMBL" id="CDG48038.1"/>
    </source>
</evidence>
<keyword evidence="5 7" id="KW-0722">Serine protease inhibitor</keyword>
<comment type="subunit">
    <text evidence="7">Homodimer.</text>
</comment>